<evidence type="ECO:0000313" key="2">
    <source>
        <dbReference type="Proteomes" id="UP000777438"/>
    </source>
</evidence>
<name>A0A9P9AQM5_9HYPO</name>
<proteinExistence type="predicted"/>
<accession>A0A9P9AQM5</accession>
<dbReference type="OrthoDB" id="5289641at2759"/>
<evidence type="ECO:0000313" key="1">
    <source>
        <dbReference type="EMBL" id="KAH6889878.1"/>
    </source>
</evidence>
<dbReference type="Proteomes" id="UP000777438">
    <property type="component" value="Unassembled WGS sequence"/>
</dbReference>
<keyword evidence="2" id="KW-1185">Reference proteome</keyword>
<comment type="caution">
    <text evidence="1">The sequence shown here is derived from an EMBL/GenBank/DDBJ whole genome shotgun (WGS) entry which is preliminary data.</text>
</comment>
<dbReference type="AlphaFoldDB" id="A0A9P9AQM5"/>
<dbReference type="EMBL" id="JAGPYM010000010">
    <property type="protein sequence ID" value="KAH6889878.1"/>
    <property type="molecule type" value="Genomic_DNA"/>
</dbReference>
<protein>
    <submittedName>
        <fullName evidence="1">Uncharacterized protein</fullName>
    </submittedName>
</protein>
<gene>
    <name evidence="1" type="ORF">B0T10DRAFT_486956</name>
</gene>
<dbReference type="PANTHER" id="PTHR39697">
    <property type="entry name" value="RICIN B LECTIN DOMAIN-CONTAINING PROTEIN-RELATED"/>
    <property type="match status" value="1"/>
</dbReference>
<organism evidence="1 2">
    <name type="scientific">Thelonectria olida</name>
    <dbReference type="NCBI Taxonomy" id="1576542"/>
    <lineage>
        <taxon>Eukaryota</taxon>
        <taxon>Fungi</taxon>
        <taxon>Dikarya</taxon>
        <taxon>Ascomycota</taxon>
        <taxon>Pezizomycotina</taxon>
        <taxon>Sordariomycetes</taxon>
        <taxon>Hypocreomycetidae</taxon>
        <taxon>Hypocreales</taxon>
        <taxon>Nectriaceae</taxon>
        <taxon>Thelonectria</taxon>
    </lineage>
</organism>
<dbReference type="PANTHER" id="PTHR39697:SF2">
    <property type="entry name" value="CYANOVIRIN-N DOMAIN-CONTAINING PROTEIN"/>
    <property type="match status" value="1"/>
</dbReference>
<sequence>MSICGLCRRQHRNLARLIMSQKSSDENSGTLSVEHLYELFDTLSASSATASDGPYTPSHSSEATMTGSNSIVATILEPAVPGPDETFLIRHRETSGTITLIDGQLRLCDELTLQGGFHWRCEEKDGWLGFRNCVSGTYIGYDDKKKFIARVTHHRDHEYFCVRPHARKGGYELLTRHGQKLWRMGVADDGKTLVEITQGEGATWDFHRIPQRAPKLL</sequence>
<reference evidence="1 2" key="1">
    <citation type="journal article" date="2021" name="Nat. Commun.">
        <title>Genetic determinants of endophytism in the Arabidopsis root mycobiome.</title>
        <authorList>
            <person name="Mesny F."/>
            <person name="Miyauchi S."/>
            <person name="Thiergart T."/>
            <person name="Pickel B."/>
            <person name="Atanasova L."/>
            <person name="Karlsson M."/>
            <person name="Huettel B."/>
            <person name="Barry K.W."/>
            <person name="Haridas S."/>
            <person name="Chen C."/>
            <person name="Bauer D."/>
            <person name="Andreopoulos W."/>
            <person name="Pangilinan J."/>
            <person name="LaButti K."/>
            <person name="Riley R."/>
            <person name="Lipzen A."/>
            <person name="Clum A."/>
            <person name="Drula E."/>
            <person name="Henrissat B."/>
            <person name="Kohler A."/>
            <person name="Grigoriev I.V."/>
            <person name="Martin F.M."/>
            <person name="Hacquard S."/>
        </authorList>
    </citation>
    <scope>NUCLEOTIDE SEQUENCE [LARGE SCALE GENOMIC DNA]</scope>
    <source>
        <strain evidence="1 2">MPI-CAGE-CH-0241</strain>
    </source>
</reference>